<feature type="domain" description="NADH:quinone oxidoreductase/Mrp antiporter transmembrane" evidence="7">
    <location>
        <begin position="128"/>
        <end position="336"/>
    </location>
</feature>
<feature type="transmembrane region" description="Helical" evidence="6">
    <location>
        <begin position="236"/>
        <end position="258"/>
    </location>
</feature>
<evidence type="ECO:0000256" key="5">
    <source>
        <dbReference type="ARBA" id="ARBA00023136"/>
    </source>
</evidence>
<dbReference type="GO" id="GO:0005886">
    <property type="term" value="C:plasma membrane"/>
    <property type="evidence" value="ECO:0007669"/>
    <property type="project" value="UniProtKB-SubCell"/>
</dbReference>
<dbReference type="InterPro" id="IPR001750">
    <property type="entry name" value="ND/Mrp_TM"/>
</dbReference>
<feature type="transmembrane region" description="Helical" evidence="6">
    <location>
        <begin position="107"/>
        <end position="126"/>
    </location>
</feature>
<feature type="transmembrane region" description="Helical" evidence="6">
    <location>
        <begin position="6"/>
        <end position="23"/>
    </location>
</feature>
<dbReference type="PANTHER" id="PTHR42703">
    <property type="entry name" value="NADH DEHYDROGENASE"/>
    <property type="match status" value="1"/>
</dbReference>
<feature type="transmembrane region" description="Helical" evidence="6">
    <location>
        <begin position="132"/>
        <end position="150"/>
    </location>
</feature>
<sequence>QLPVLPVIIPLVAAPITLLLPQGRAPHLWATLISWLTFAVSIALVSMVSDAGVISYHLGDWAPPLGIEYRIDMANALVLALVSGIGAVVFAFAYRSVEREVDPRQSTFFYCAMLICLTGLMGVTITGDAFNVFVFLEISSLSTYALIAMGAKSDRRALTAAFNYLVMGTIGATFFVIGIGLLYQATGTLNMADLHDRLAGQSNRMVEAGFAFIVVGIGLKLAMFPLHLWLPNAYTYAPSAVTAFIAATATKVAVYVLIRFFYSVFGFDFAFVGHAFTYVLLPLGLAGMFIASLVALFQDDVKRMLAYSSVAQIGYMLLGISFATVEGLAASRVHILNLA</sequence>
<comment type="subcellular location">
    <subcellularLocation>
        <location evidence="1">Cell membrane</location>
        <topology evidence="1">Multi-pass membrane protein</topology>
    </subcellularLocation>
</comment>
<evidence type="ECO:0000256" key="3">
    <source>
        <dbReference type="ARBA" id="ARBA00022692"/>
    </source>
</evidence>
<evidence type="ECO:0000256" key="4">
    <source>
        <dbReference type="ARBA" id="ARBA00022989"/>
    </source>
</evidence>
<gene>
    <name evidence="8" type="ORF">MNBD_ALPHA05-777</name>
</gene>
<feature type="non-terminal residue" evidence="8">
    <location>
        <position position="1"/>
    </location>
</feature>
<reference evidence="8" key="1">
    <citation type="submission" date="2018-06" db="EMBL/GenBank/DDBJ databases">
        <authorList>
            <person name="Zhirakovskaya E."/>
        </authorList>
    </citation>
    <scope>NUCLEOTIDE SEQUENCE</scope>
</reference>
<evidence type="ECO:0000259" key="7">
    <source>
        <dbReference type="Pfam" id="PF00361"/>
    </source>
</evidence>
<feature type="transmembrane region" description="Helical" evidence="6">
    <location>
        <begin position="205"/>
        <end position="224"/>
    </location>
</feature>
<dbReference type="EMBL" id="UOEH01000319">
    <property type="protein sequence ID" value="VAW00851.1"/>
    <property type="molecule type" value="Genomic_DNA"/>
</dbReference>
<dbReference type="PRINTS" id="PR01434">
    <property type="entry name" value="NADHDHGNASE5"/>
</dbReference>
<organism evidence="8">
    <name type="scientific">hydrothermal vent metagenome</name>
    <dbReference type="NCBI Taxonomy" id="652676"/>
    <lineage>
        <taxon>unclassified sequences</taxon>
        <taxon>metagenomes</taxon>
        <taxon>ecological metagenomes</taxon>
    </lineage>
</organism>
<dbReference type="Pfam" id="PF00361">
    <property type="entry name" value="Proton_antipo_M"/>
    <property type="match status" value="1"/>
</dbReference>
<feature type="non-terminal residue" evidence="8">
    <location>
        <position position="339"/>
    </location>
</feature>
<dbReference type="PANTHER" id="PTHR42703:SF1">
    <property type="entry name" value="NA(+)_H(+) ANTIPORTER SUBUNIT D1"/>
    <property type="match status" value="1"/>
</dbReference>
<feature type="transmembrane region" description="Helical" evidence="6">
    <location>
        <begin position="278"/>
        <end position="297"/>
    </location>
</feature>
<evidence type="ECO:0000313" key="8">
    <source>
        <dbReference type="EMBL" id="VAW00851.1"/>
    </source>
</evidence>
<keyword evidence="3 6" id="KW-0812">Transmembrane</keyword>
<keyword evidence="4 6" id="KW-1133">Transmembrane helix</keyword>
<feature type="transmembrane region" description="Helical" evidence="6">
    <location>
        <begin position="76"/>
        <end position="95"/>
    </location>
</feature>
<feature type="transmembrane region" description="Helical" evidence="6">
    <location>
        <begin position="162"/>
        <end position="185"/>
    </location>
</feature>
<keyword evidence="2" id="KW-1003">Cell membrane</keyword>
<evidence type="ECO:0000256" key="6">
    <source>
        <dbReference type="SAM" id="Phobius"/>
    </source>
</evidence>
<feature type="transmembrane region" description="Helical" evidence="6">
    <location>
        <begin position="304"/>
        <end position="325"/>
    </location>
</feature>
<evidence type="ECO:0000256" key="1">
    <source>
        <dbReference type="ARBA" id="ARBA00004651"/>
    </source>
</evidence>
<name>A0A3B0S470_9ZZZZ</name>
<proteinExistence type="predicted"/>
<feature type="transmembrane region" description="Helical" evidence="6">
    <location>
        <begin position="35"/>
        <end position="56"/>
    </location>
</feature>
<dbReference type="InterPro" id="IPR050586">
    <property type="entry name" value="CPA3_Na-H_Antiporter_D"/>
</dbReference>
<keyword evidence="5 6" id="KW-0472">Membrane</keyword>
<dbReference type="AlphaFoldDB" id="A0A3B0S470"/>
<accession>A0A3B0S470</accession>
<protein>
    <submittedName>
        <fullName evidence="8">Na(+) H(+) antiporter subunit D</fullName>
    </submittedName>
</protein>
<evidence type="ECO:0000256" key="2">
    <source>
        <dbReference type="ARBA" id="ARBA00022475"/>
    </source>
</evidence>